<comment type="caution">
    <text evidence="1">The sequence shown here is derived from an EMBL/GenBank/DDBJ whole genome shotgun (WGS) entry which is preliminary data.</text>
</comment>
<evidence type="ECO:0000313" key="2">
    <source>
        <dbReference type="Proteomes" id="UP001202328"/>
    </source>
</evidence>
<accession>A0AAD4SQ18</accession>
<keyword evidence="2" id="KW-1185">Reference proteome</keyword>
<evidence type="ECO:0000313" key="1">
    <source>
        <dbReference type="EMBL" id="KAI3917593.1"/>
    </source>
</evidence>
<reference evidence="1" key="1">
    <citation type="submission" date="2022-04" db="EMBL/GenBank/DDBJ databases">
        <title>A functionally conserved STORR gene fusion in Papaver species that diverged 16.8 million years ago.</title>
        <authorList>
            <person name="Catania T."/>
        </authorList>
    </citation>
    <scope>NUCLEOTIDE SEQUENCE</scope>
    <source>
        <strain evidence="1">S-188037</strain>
    </source>
</reference>
<feature type="non-terminal residue" evidence="1">
    <location>
        <position position="121"/>
    </location>
</feature>
<protein>
    <submittedName>
        <fullName evidence="1">Uncharacterized protein</fullName>
    </submittedName>
</protein>
<sequence length="121" mass="13765">PFCVPNGIAIVHAAKPYLLNLVQWNDGQPREGIAKCTFDRRICMSDTILMHEWTKVEVPCIFNPVTTALEPSNRVWQCMDSVDKRQKKLNESEGSEAHVLVVDEENIATGDLRKRLMDIID</sequence>
<feature type="non-terminal residue" evidence="1">
    <location>
        <position position="1"/>
    </location>
</feature>
<proteinExistence type="predicted"/>
<dbReference type="EMBL" id="JAJJMB010008983">
    <property type="protein sequence ID" value="KAI3917593.1"/>
    <property type="molecule type" value="Genomic_DNA"/>
</dbReference>
<dbReference type="Proteomes" id="UP001202328">
    <property type="component" value="Unassembled WGS sequence"/>
</dbReference>
<dbReference type="AlphaFoldDB" id="A0AAD4SQ18"/>
<name>A0AAD4SQ18_9MAGN</name>
<organism evidence="1 2">
    <name type="scientific">Papaver atlanticum</name>
    <dbReference type="NCBI Taxonomy" id="357466"/>
    <lineage>
        <taxon>Eukaryota</taxon>
        <taxon>Viridiplantae</taxon>
        <taxon>Streptophyta</taxon>
        <taxon>Embryophyta</taxon>
        <taxon>Tracheophyta</taxon>
        <taxon>Spermatophyta</taxon>
        <taxon>Magnoliopsida</taxon>
        <taxon>Ranunculales</taxon>
        <taxon>Papaveraceae</taxon>
        <taxon>Papaveroideae</taxon>
        <taxon>Papaver</taxon>
    </lineage>
</organism>
<gene>
    <name evidence="1" type="ORF">MKW98_021355</name>
</gene>